<dbReference type="PANTHER" id="PTHR30146:SF109">
    <property type="entry name" value="HTH-TYPE TRANSCRIPTIONAL REGULATOR GALS"/>
    <property type="match status" value="1"/>
</dbReference>
<organism evidence="5 6">
    <name type="scientific">Metabacillus arenae</name>
    <dbReference type="NCBI Taxonomy" id="2771434"/>
    <lineage>
        <taxon>Bacteria</taxon>
        <taxon>Bacillati</taxon>
        <taxon>Bacillota</taxon>
        <taxon>Bacilli</taxon>
        <taxon>Bacillales</taxon>
        <taxon>Bacillaceae</taxon>
        <taxon>Metabacillus</taxon>
    </lineage>
</organism>
<gene>
    <name evidence="5" type="ORF">IC621_00655</name>
</gene>
<dbReference type="PROSITE" id="PS00356">
    <property type="entry name" value="HTH_LACI_1"/>
    <property type="match status" value="1"/>
</dbReference>
<evidence type="ECO:0000256" key="3">
    <source>
        <dbReference type="ARBA" id="ARBA00023163"/>
    </source>
</evidence>
<evidence type="ECO:0000259" key="4">
    <source>
        <dbReference type="PROSITE" id="PS50932"/>
    </source>
</evidence>
<dbReference type="Pfam" id="PF00356">
    <property type="entry name" value="LacI"/>
    <property type="match status" value="1"/>
</dbReference>
<keyword evidence="1" id="KW-0805">Transcription regulation</keyword>
<dbReference type="Pfam" id="PF13377">
    <property type="entry name" value="Peripla_BP_3"/>
    <property type="match status" value="1"/>
</dbReference>
<protein>
    <submittedName>
        <fullName evidence="5">LacI family DNA-binding transcriptional regulator</fullName>
    </submittedName>
</protein>
<dbReference type="InterPro" id="IPR010982">
    <property type="entry name" value="Lambda_DNA-bd_dom_sf"/>
</dbReference>
<keyword evidence="6" id="KW-1185">Reference proteome</keyword>
<comment type="caution">
    <text evidence="5">The sequence shown here is derived from an EMBL/GenBank/DDBJ whole genome shotgun (WGS) entry which is preliminary data.</text>
</comment>
<dbReference type="PRINTS" id="PR00036">
    <property type="entry name" value="HTHLACI"/>
</dbReference>
<dbReference type="RefSeq" id="WP_191154733.1">
    <property type="nucleotide sequence ID" value="NZ_JACXAI010000001.1"/>
</dbReference>
<proteinExistence type="predicted"/>
<dbReference type="SMART" id="SM00354">
    <property type="entry name" value="HTH_LACI"/>
    <property type="match status" value="1"/>
</dbReference>
<dbReference type="Gene3D" id="3.40.50.2300">
    <property type="match status" value="2"/>
</dbReference>
<evidence type="ECO:0000313" key="6">
    <source>
        <dbReference type="Proteomes" id="UP000626844"/>
    </source>
</evidence>
<dbReference type="CDD" id="cd01392">
    <property type="entry name" value="HTH_LacI"/>
    <property type="match status" value="1"/>
</dbReference>
<dbReference type="AlphaFoldDB" id="A0A926N7H0"/>
<dbReference type="GO" id="GO:0000976">
    <property type="term" value="F:transcription cis-regulatory region binding"/>
    <property type="evidence" value="ECO:0007669"/>
    <property type="project" value="TreeGrafter"/>
</dbReference>
<dbReference type="CDD" id="cd19975">
    <property type="entry name" value="PBP1_CcpA-like"/>
    <property type="match status" value="1"/>
</dbReference>
<dbReference type="SUPFAM" id="SSF53822">
    <property type="entry name" value="Periplasmic binding protein-like I"/>
    <property type="match status" value="1"/>
</dbReference>
<reference evidence="5" key="1">
    <citation type="submission" date="2020-09" db="EMBL/GenBank/DDBJ databases">
        <title>A novel bacterium of genus Bacillus, isolated from South China Sea.</title>
        <authorList>
            <person name="Huang H."/>
            <person name="Mo K."/>
            <person name="Hu Y."/>
        </authorList>
    </citation>
    <scope>NUCLEOTIDE SEQUENCE</scope>
    <source>
        <strain evidence="5">IB182487</strain>
    </source>
</reference>
<dbReference type="SUPFAM" id="SSF47413">
    <property type="entry name" value="lambda repressor-like DNA-binding domains"/>
    <property type="match status" value="1"/>
</dbReference>
<dbReference type="Proteomes" id="UP000626844">
    <property type="component" value="Unassembled WGS sequence"/>
</dbReference>
<evidence type="ECO:0000256" key="1">
    <source>
        <dbReference type="ARBA" id="ARBA00023015"/>
    </source>
</evidence>
<dbReference type="InterPro" id="IPR046335">
    <property type="entry name" value="LacI/GalR-like_sensor"/>
</dbReference>
<dbReference type="Gene3D" id="1.10.260.40">
    <property type="entry name" value="lambda repressor-like DNA-binding domains"/>
    <property type="match status" value="1"/>
</dbReference>
<feature type="domain" description="HTH lacI-type" evidence="4">
    <location>
        <begin position="3"/>
        <end position="57"/>
    </location>
</feature>
<dbReference type="EMBL" id="JACXAI010000001">
    <property type="protein sequence ID" value="MBD1378727.1"/>
    <property type="molecule type" value="Genomic_DNA"/>
</dbReference>
<keyword evidence="3" id="KW-0804">Transcription</keyword>
<dbReference type="PANTHER" id="PTHR30146">
    <property type="entry name" value="LACI-RELATED TRANSCRIPTIONAL REPRESSOR"/>
    <property type="match status" value="1"/>
</dbReference>
<keyword evidence="2 5" id="KW-0238">DNA-binding</keyword>
<accession>A0A926N7H0</accession>
<evidence type="ECO:0000313" key="5">
    <source>
        <dbReference type="EMBL" id="MBD1378727.1"/>
    </source>
</evidence>
<dbReference type="InterPro" id="IPR028082">
    <property type="entry name" value="Peripla_BP_I"/>
</dbReference>
<name>A0A926N7H0_9BACI</name>
<evidence type="ECO:0000256" key="2">
    <source>
        <dbReference type="ARBA" id="ARBA00023125"/>
    </source>
</evidence>
<dbReference type="GO" id="GO:0003700">
    <property type="term" value="F:DNA-binding transcription factor activity"/>
    <property type="evidence" value="ECO:0007669"/>
    <property type="project" value="TreeGrafter"/>
</dbReference>
<sequence>MSITIKDVAKKANVSASTVSRILNNLPGYSEETRQKVEKVIEELGYQPNAIARGLINRQTKIIGVLVPRVSDLFAGEILAGIEEQAQDLGYSVMICKTNNRTRDYLRTLYEKRVDGIIMVSGAINPDSYKEIEMMNVPVVVVAAQPNYPKIPSININEYQASYDAIKYLVEKGHSHIGMIAGTKGDDRIKGFKDALNDAGITVTDHMITYGDYHFDSGVQGMAELIENYPSITGVFCASDEMAVGALSCLYKHGISVPEKISIVGFDNTSAAKKAVPPLTTVAQPLYDMGESAIHLLLDPSSEGNKVYPHHIIERDTVRSLRRK</sequence>
<dbReference type="InterPro" id="IPR000843">
    <property type="entry name" value="HTH_LacI"/>
</dbReference>
<dbReference type="PROSITE" id="PS50932">
    <property type="entry name" value="HTH_LACI_2"/>
    <property type="match status" value="1"/>
</dbReference>